<dbReference type="VEuPathDB" id="FungiDB:PC110_g5600"/>
<dbReference type="Proteomes" id="UP000697107">
    <property type="component" value="Unassembled WGS sequence"/>
</dbReference>
<dbReference type="Proteomes" id="UP000735874">
    <property type="component" value="Unassembled WGS sequence"/>
</dbReference>
<dbReference type="EMBL" id="RCMK01000052">
    <property type="protein sequence ID" value="KAG2951446.1"/>
    <property type="molecule type" value="Genomic_DNA"/>
</dbReference>
<dbReference type="Proteomes" id="UP000774804">
    <property type="component" value="Unassembled WGS sequence"/>
</dbReference>
<proteinExistence type="predicted"/>
<dbReference type="Proteomes" id="UP000736787">
    <property type="component" value="Unassembled WGS sequence"/>
</dbReference>
<evidence type="ECO:0000313" key="2">
    <source>
        <dbReference type="EMBL" id="KAG2865503.1"/>
    </source>
</evidence>
<dbReference type="PANTHER" id="PTHR37067:SF3">
    <property type="entry name" value="PX DOMAIN-CONTAINING PROTEIN"/>
    <property type="match status" value="1"/>
</dbReference>
<name>A0A8T1DFA2_9STRA</name>
<organism evidence="3 6">
    <name type="scientific">Phytophthora cactorum</name>
    <dbReference type="NCBI Taxonomy" id="29920"/>
    <lineage>
        <taxon>Eukaryota</taxon>
        <taxon>Sar</taxon>
        <taxon>Stramenopiles</taxon>
        <taxon>Oomycota</taxon>
        <taxon>Peronosporomycetes</taxon>
        <taxon>Peronosporales</taxon>
        <taxon>Peronosporaceae</taxon>
        <taxon>Phytophthora</taxon>
    </lineage>
</organism>
<evidence type="ECO:0000313" key="4">
    <source>
        <dbReference type="EMBL" id="KAG2951446.1"/>
    </source>
</evidence>
<evidence type="ECO:0000256" key="1">
    <source>
        <dbReference type="SAM" id="MobiDB-lite"/>
    </source>
</evidence>
<dbReference type="PANTHER" id="PTHR37067">
    <property type="entry name" value="PX DOMAIN-CONTAINING PROTEIN"/>
    <property type="match status" value="1"/>
</dbReference>
<comment type="caution">
    <text evidence="3">The sequence shown here is derived from an EMBL/GenBank/DDBJ whole genome shotgun (WGS) entry which is preliminary data.</text>
</comment>
<dbReference type="EMBL" id="RCMI01000049">
    <property type="protein sequence ID" value="KAG2939426.1"/>
    <property type="molecule type" value="Genomic_DNA"/>
</dbReference>
<dbReference type="EMBL" id="RCML01000049">
    <property type="protein sequence ID" value="KAG2995377.1"/>
    <property type="molecule type" value="Genomic_DNA"/>
</dbReference>
<evidence type="ECO:0000313" key="6">
    <source>
        <dbReference type="Proteomes" id="UP000774804"/>
    </source>
</evidence>
<accession>A0A8T1DFA2</accession>
<feature type="region of interest" description="Disordered" evidence="1">
    <location>
        <begin position="342"/>
        <end position="362"/>
    </location>
</feature>
<evidence type="ECO:0000313" key="3">
    <source>
        <dbReference type="EMBL" id="KAG2939426.1"/>
    </source>
</evidence>
<sequence>MAPPFREAHALRYGLEVVARDAESGAATCLVCLFCRHFGREERPGAKRKTASTVKYFRLPFRTDLYQQHLVRQHPTQWYKYFQSSDELKREFFPTDLTRPDPGKTKIETERDVVEAATAAKKLPIEKYCWFLIPKRIVDLVVPLATISGAKGWQPSSFRACEAMELSRAQAENIQEGVATFQEEREKYYQVAIFTRMELDVAVDSLATGMSPRQVALQLAALARRTTRAGGAAPVFPLLKEEEVTELARLIVSTSMQRTGQLIARAWAFGLALREVTAAPRTGYLDVRVVVYAGGELRDLHLVALPLFKRHSASTLAQVIQDVLDAVFPLWRTRVLGITQDGHAADKTNPPTPDQSTSPVLSTSSECHTSEVLALLETSIQTSIPNRLVHKTWGACRQVSLALSSFYDSLLSGDFLPALRTLTTYICQNPVLLQEMGPPPCDLATDKASLGVNVTLKPDAEWMTMELDTQWITDKRVRLGKYLQKQVPSSSSSGAATPVDDAWWIAFFVVHWVATRANEAFEKLRWPRISLARQAEVIKEMLTELMTASSIQKRQQEERQERWYHSRKSTFSILKSKVHEFLDDQGMFVSNVVARLDPASLDSVLESLAICLVNLAESLSDLIESLPESKAVDEATLDLPPVLPHELAKLSEQEFSTLLHRYGEQLRAFYCDKELETLETEYLALCRAATQDTDLKTALAQCNVESLFSKAWERTQGKFPLLQAFAGGLASAYVGRDVGSSTSLVDMCVGATSRDTGNDGLCLAAMKFGLETTLHARQFDSFSKLFETAVSTKANRA</sequence>
<protein>
    <submittedName>
        <fullName evidence="3">Uncharacterized protein</fullName>
    </submittedName>
</protein>
<evidence type="ECO:0000313" key="5">
    <source>
        <dbReference type="EMBL" id="KAG2995377.1"/>
    </source>
</evidence>
<reference evidence="3" key="1">
    <citation type="submission" date="2018-10" db="EMBL/GenBank/DDBJ databases">
        <title>Effector identification in a new, highly contiguous assembly of the strawberry crown rot pathogen Phytophthora cactorum.</title>
        <authorList>
            <person name="Armitage A.D."/>
            <person name="Nellist C.F."/>
            <person name="Bates H."/>
            <person name="Vickerstaff R.J."/>
            <person name="Harrison R.J."/>
        </authorList>
    </citation>
    <scope>NUCLEOTIDE SEQUENCE</scope>
    <source>
        <strain evidence="2">15-7</strain>
        <strain evidence="3">4032</strain>
        <strain evidence="4">4040</strain>
        <strain evidence="5">P415</strain>
    </source>
</reference>
<dbReference type="AlphaFoldDB" id="A0A8T1DFA2"/>
<dbReference type="EMBL" id="RCMG01000057">
    <property type="protein sequence ID" value="KAG2865503.1"/>
    <property type="molecule type" value="Genomic_DNA"/>
</dbReference>
<gene>
    <name evidence="2" type="ORF">PC113_g3648</name>
    <name evidence="3" type="ORF">PC115_g3062</name>
    <name evidence="4" type="ORF">PC117_g3578</name>
    <name evidence="5" type="ORF">PC118_g3009</name>
</gene>